<dbReference type="Gene3D" id="1.10.10.10">
    <property type="entry name" value="Winged helix-like DNA-binding domain superfamily/Winged helix DNA-binding domain"/>
    <property type="match status" value="1"/>
</dbReference>
<reference evidence="3" key="1">
    <citation type="journal article" date="2015" name="Genome Announc.">
        <title>Draft Genome Sequence of the Polyhydroxyalkanoate-Producing Bacterium Burkholderia sacchari LMG 19450 Isolated from Brazilian Sugarcane Plantation Soil.</title>
        <authorList>
            <person name="Alexandrino P.M."/>
            <person name="Mendonca T.T."/>
            <person name="Guaman Bautista L.P."/>
            <person name="Cherix J."/>
            <person name="Lozano-Sakalauskas G.C."/>
            <person name="Fujita A."/>
            <person name="Ramos Filho E."/>
            <person name="Long P."/>
            <person name="Padilla G."/>
            <person name="Taciro M.K."/>
            <person name="Gomez J.G."/>
            <person name="Silva L.F."/>
        </authorList>
    </citation>
    <scope>NUCLEOTIDE SEQUENCE</scope>
    <source>
        <strain evidence="3">LMG 19450</strain>
    </source>
</reference>
<organism evidence="3 4">
    <name type="scientific">Paraburkholderia sacchari</name>
    <dbReference type="NCBI Taxonomy" id="159450"/>
    <lineage>
        <taxon>Bacteria</taxon>
        <taxon>Pseudomonadati</taxon>
        <taxon>Pseudomonadota</taxon>
        <taxon>Betaproteobacteria</taxon>
        <taxon>Burkholderiales</taxon>
        <taxon>Burkholderiaceae</taxon>
        <taxon>Paraburkholderia</taxon>
    </lineage>
</organism>
<dbReference type="SUPFAM" id="SSF88659">
    <property type="entry name" value="Sigma3 and sigma4 domains of RNA polymerase sigma factors"/>
    <property type="match status" value="1"/>
</dbReference>
<evidence type="ECO:0000313" key="4">
    <source>
        <dbReference type="Proteomes" id="UP000030460"/>
    </source>
</evidence>
<proteinExistence type="predicted"/>
<comment type="caution">
    <text evidence="3">The sequence shown here is derived from an EMBL/GenBank/DDBJ whole genome shotgun (WGS) entry which is preliminary data.</text>
</comment>
<evidence type="ECO:0000259" key="2">
    <source>
        <dbReference type="Pfam" id="PF08281"/>
    </source>
</evidence>
<dbReference type="InterPro" id="IPR036388">
    <property type="entry name" value="WH-like_DNA-bd_sf"/>
</dbReference>
<evidence type="ECO:0000259" key="1">
    <source>
        <dbReference type="Pfam" id="PF04542"/>
    </source>
</evidence>
<dbReference type="InterPro" id="IPR007627">
    <property type="entry name" value="RNA_pol_sigma70_r2"/>
</dbReference>
<reference evidence="3" key="2">
    <citation type="submission" date="2020-04" db="EMBL/GenBank/DDBJ databases">
        <authorList>
            <person name="Alexandrino P."/>
            <person name="Mendonca T."/>
            <person name="Guaman L."/>
            <person name="Cherix J."/>
            <person name="Lozano-Sakalauskas G."/>
            <person name="Fujita A."/>
            <person name="Filho E.R."/>
            <person name="Long P."/>
            <person name="Padilla G."/>
            <person name="Taciro M.K."/>
            <person name="Gomez J.G."/>
            <person name="Silva L.F."/>
            <person name="Torres M."/>
        </authorList>
    </citation>
    <scope>NUCLEOTIDE SEQUENCE</scope>
    <source>
        <strain evidence="3">LMG 19450</strain>
    </source>
</reference>
<dbReference type="SUPFAM" id="SSF88946">
    <property type="entry name" value="Sigma2 domain of RNA polymerase sigma factors"/>
    <property type="match status" value="1"/>
</dbReference>
<dbReference type="InterPro" id="IPR014284">
    <property type="entry name" value="RNA_pol_sigma-70_dom"/>
</dbReference>
<dbReference type="InterPro" id="IPR052704">
    <property type="entry name" value="ECF_Sigma-70_Domain"/>
</dbReference>
<dbReference type="InterPro" id="IPR013249">
    <property type="entry name" value="RNA_pol_sigma70_r4_t2"/>
</dbReference>
<dbReference type="GO" id="GO:0016987">
    <property type="term" value="F:sigma factor activity"/>
    <property type="evidence" value="ECO:0007669"/>
    <property type="project" value="InterPro"/>
</dbReference>
<dbReference type="AlphaFoldDB" id="A0A8T6ZBY8"/>
<dbReference type="Pfam" id="PF08281">
    <property type="entry name" value="Sigma70_r4_2"/>
    <property type="match status" value="1"/>
</dbReference>
<dbReference type="OrthoDB" id="3211555at2"/>
<accession>A0A8T6ZBY8</accession>
<dbReference type="PANTHER" id="PTHR30173:SF36">
    <property type="entry name" value="ECF RNA POLYMERASE SIGMA FACTOR SIGJ"/>
    <property type="match status" value="1"/>
</dbReference>
<feature type="domain" description="RNA polymerase sigma-70 region 2" evidence="1">
    <location>
        <begin position="15"/>
        <end position="79"/>
    </location>
</feature>
<gene>
    <name evidence="3" type="ORF">NH14_013615</name>
</gene>
<feature type="domain" description="RNA polymerase sigma factor 70 region 4 type 2" evidence="2">
    <location>
        <begin position="115"/>
        <end position="165"/>
    </location>
</feature>
<dbReference type="InterPro" id="IPR013324">
    <property type="entry name" value="RNA_pol_sigma_r3/r4-like"/>
</dbReference>
<keyword evidence="4" id="KW-1185">Reference proteome</keyword>
<dbReference type="EMBL" id="JTDB02000003">
    <property type="protein sequence ID" value="NLP62192.1"/>
    <property type="molecule type" value="Genomic_DNA"/>
</dbReference>
<dbReference type="Proteomes" id="UP000030460">
    <property type="component" value="Unassembled WGS sequence"/>
</dbReference>
<evidence type="ECO:0000313" key="3">
    <source>
        <dbReference type="EMBL" id="NLP62192.1"/>
    </source>
</evidence>
<dbReference type="NCBIfam" id="TIGR02937">
    <property type="entry name" value="sigma70-ECF"/>
    <property type="match status" value="1"/>
</dbReference>
<dbReference type="PANTHER" id="PTHR30173">
    <property type="entry name" value="SIGMA 19 FACTOR"/>
    <property type="match status" value="1"/>
</dbReference>
<name>A0A8T6ZBY8_9BURK</name>
<dbReference type="InterPro" id="IPR013325">
    <property type="entry name" value="RNA_pol_sigma_r2"/>
</dbReference>
<protein>
    <submittedName>
        <fullName evidence="3">Sigma-70 family RNA polymerase sigma factor</fullName>
    </submittedName>
</protein>
<sequence length="331" mass="35059">MQGGAWSEGRRAAVFDQERARLLALAMRVLGGRAEAEDVVQDAWFRWREADAEAVRVPQAWLATATVRLAIDRLRKQHRERAGEREAPGTAPWLDDVAPSAEEAGLRAARLADGLLMLLERLGPLEQAVFVLREAFDCDYAEIAALTGCTPVHCRQIVRRARVRLVRERAARPMTPADAAQHALAVERLREVLRAQDRVGLMDLLGVTATALAAASTTMGAAASATMNTTASVLEPRAGTGVEAEIADTPLRGLRAEALALDGEPGVVLVTEDGELAAWLHIGVADDGRTAPVVCVAATAGGRALRAANRAFGGAAVRALLAGIARSLAPA</sequence>
<dbReference type="GO" id="GO:0003677">
    <property type="term" value="F:DNA binding"/>
    <property type="evidence" value="ECO:0007669"/>
    <property type="project" value="InterPro"/>
</dbReference>
<dbReference type="Gene3D" id="1.10.1740.10">
    <property type="match status" value="1"/>
</dbReference>
<dbReference type="Pfam" id="PF04542">
    <property type="entry name" value="Sigma70_r2"/>
    <property type="match status" value="1"/>
</dbReference>
<dbReference type="GO" id="GO:0006352">
    <property type="term" value="P:DNA-templated transcription initiation"/>
    <property type="evidence" value="ECO:0007669"/>
    <property type="project" value="InterPro"/>
</dbReference>